<evidence type="ECO:0000313" key="2">
    <source>
        <dbReference type="Proteomes" id="UP000027439"/>
    </source>
</evidence>
<sequence length="100" mass="11118">MKIPKPLAPLLEEGLIDEVIGRSMSGKEAAVYVVRRGGSTRCANVHKDVKQHSHLMPVRMSRASLSDDSVMHLRGIGQGDRFSTYFAVFCFRIARSSSIR</sequence>
<dbReference type="eggNOG" id="COG1718">
    <property type="taxonomic scope" value="Bacteria"/>
</dbReference>
<comment type="caution">
    <text evidence="1">The sequence shown here is derived from an EMBL/GenBank/DDBJ whole genome shotgun (WGS) entry which is preliminary data.</text>
</comment>
<gene>
    <name evidence="1" type="ORF">BG57_22855</name>
</gene>
<proteinExistence type="predicted"/>
<reference evidence="1 2" key="1">
    <citation type="submission" date="2014-03" db="EMBL/GenBank/DDBJ databases">
        <title>Draft Genome Sequences of Four Burkholderia Strains.</title>
        <authorList>
            <person name="Liu X.Y."/>
            <person name="Li C.X."/>
            <person name="Xu J.H."/>
        </authorList>
    </citation>
    <scope>NUCLEOTIDE SEQUENCE [LARGE SCALE GENOMIC DNA]</scope>
    <source>
        <strain evidence="1 2">R27</strain>
    </source>
</reference>
<dbReference type="AlphaFoldDB" id="A0A069NHJ3"/>
<dbReference type="Proteomes" id="UP000027439">
    <property type="component" value="Unassembled WGS sequence"/>
</dbReference>
<protein>
    <submittedName>
        <fullName evidence="1">Uncharacterized protein</fullName>
    </submittedName>
</protein>
<dbReference type="STRING" id="1071679.BG57_22855"/>
<evidence type="ECO:0000313" key="1">
    <source>
        <dbReference type="EMBL" id="KDR27612.1"/>
    </source>
</evidence>
<dbReference type="EMBL" id="JFHE01000042">
    <property type="protein sequence ID" value="KDR27612.1"/>
    <property type="molecule type" value="Genomic_DNA"/>
</dbReference>
<organism evidence="1 2">
    <name type="scientific">Caballeronia grimmiae</name>
    <dbReference type="NCBI Taxonomy" id="1071679"/>
    <lineage>
        <taxon>Bacteria</taxon>
        <taxon>Pseudomonadati</taxon>
        <taxon>Pseudomonadota</taxon>
        <taxon>Betaproteobacteria</taxon>
        <taxon>Burkholderiales</taxon>
        <taxon>Burkholderiaceae</taxon>
        <taxon>Caballeronia</taxon>
    </lineage>
</organism>
<accession>A0A069NHJ3</accession>
<name>A0A069NHJ3_9BURK</name>